<evidence type="ECO:0000313" key="2">
    <source>
        <dbReference type="EMBL" id="CAE8697519.1"/>
    </source>
</evidence>
<reference evidence="2" key="1">
    <citation type="submission" date="2021-02" db="EMBL/GenBank/DDBJ databases">
        <authorList>
            <person name="Dougan E. K."/>
            <person name="Rhodes N."/>
            <person name="Thang M."/>
            <person name="Chan C."/>
        </authorList>
    </citation>
    <scope>NUCLEOTIDE SEQUENCE</scope>
</reference>
<dbReference type="Proteomes" id="UP000626109">
    <property type="component" value="Unassembled WGS sequence"/>
</dbReference>
<sequence>MIWQNAKVITVVPLLTRPVFTLRVLEDIHPVSLDPQFLEGRLLGPQPGDFPFNFLDPCISQSAIKHGDYVRGSFLYVSASAVLDDWVLVLTPRLPDDTNNRDAAT</sequence>
<evidence type="ECO:0000313" key="3">
    <source>
        <dbReference type="Proteomes" id="UP000626109"/>
    </source>
</evidence>
<gene>
    <name evidence="2" type="ORF">PGLA2088_LOCUS30342</name>
</gene>
<name>A0A813K5H0_POLGL</name>
<dbReference type="EMBL" id="CAJNNW010028760">
    <property type="protein sequence ID" value="CAE8697519.1"/>
    <property type="molecule type" value="Genomic_DNA"/>
</dbReference>
<protein>
    <submittedName>
        <fullName evidence="2">Uncharacterized protein</fullName>
    </submittedName>
</protein>
<dbReference type="AlphaFoldDB" id="A0A813K5H0"/>
<comment type="caution">
    <text evidence="2">The sequence shown here is derived from an EMBL/GenBank/DDBJ whole genome shotgun (WGS) entry which is preliminary data.</text>
</comment>
<evidence type="ECO:0000256" key="1">
    <source>
        <dbReference type="SAM" id="SignalP"/>
    </source>
</evidence>
<keyword evidence="1" id="KW-0732">Signal</keyword>
<accession>A0A813K5H0</accession>
<feature type="chain" id="PRO_5032820695" evidence="1">
    <location>
        <begin position="22"/>
        <end position="105"/>
    </location>
</feature>
<organism evidence="2 3">
    <name type="scientific">Polarella glacialis</name>
    <name type="common">Dinoflagellate</name>
    <dbReference type="NCBI Taxonomy" id="89957"/>
    <lineage>
        <taxon>Eukaryota</taxon>
        <taxon>Sar</taxon>
        <taxon>Alveolata</taxon>
        <taxon>Dinophyceae</taxon>
        <taxon>Suessiales</taxon>
        <taxon>Suessiaceae</taxon>
        <taxon>Polarella</taxon>
    </lineage>
</organism>
<proteinExistence type="predicted"/>
<feature type="signal peptide" evidence="1">
    <location>
        <begin position="1"/>
        <end position="21"/>
    </location>
</feature>